<comment type="caution">
    <text evidence="7">The sequence shown here is derived from an EMBL/GenBank/DDBJ whole genome shotgun (WGS) entry which is preliminary data.</text>
</comment>
<dbReference type="Pfam" id="PF07534">
    <property type="entry name" value="TLD"/>
    <property type="match status" value="1"/>
</dbReference>
<dbReference type="InterPro" id="IPR006571">
    <property type="entry name" value="TLDc_dom"/>
</dbReference>
<evidence type="ECO:0000313" key="7">
    <source>
        <dbReference type="EMBL" id="OHT07126.1"/>
    </source>
</evidence>
<dbReference type="RefSeq" id="XP_068360262.1">
    <property type="nucleotide sequence ID" value="XM_068489977.1"/>
</dbReference>
<dbReference type="SUPFAM" id="SSF54106">
    <property type="entry name" value="LysM domain"/>
    <property type="match status" value="1"/>
</dbReference>
<dbReference type="GO" id="GO:0005739">
    <property type="term" value="C:mitochondrion"/>
    <property type="evidence" value="ECO:0007669"/>
    <property type="project" value="UniProtKB-SubCell"/>
</dbReference>
<dbReference type="SMART" id="SM00584">
    <property type="entry name" value="TLDc"/>
    <property type="match status" value="1"/>
</dbReference>
<evidence type="ECO:0000259" key="5">
    <source>
        <dbReference type="PROSITE" id="PS51782"/>
    </source>
</evidence>
<name>A0A1J4KBR7_9EUKA</name>
<proteinExistence type="inferred from homology"/>
<evidence type="ECO:0000256" key="4">
    <source>
        <dbReference type="ARBA" id="ARBA00040604"/>
    </source>
</evidence>
<dbReference type="InterPro" id="IPR018392">
    <property type="entry name" value="LysM"/>
</dbReference>
<sequence length="403" mass="45842">MQENDSTLSFHVTEEGDTFLSMSVKYNITILQLKEYNSITTLVPGNILRIPKINEIFNIPHPIDTQLFNWKKPITGTLFLQKNNIMFKPYKRKKRNKLKIPLLNIVSTAIGPHPADEGLLPDDILDDNSLCLLTIYYLTNIKEVDDINEVVFAGTLSEMLHFQKVVEHLTRPIQDENRFEPPPISRYISRRKSNASELVLLEENEKLDENGNPSKIETNSHIQSHSLMNQSFPIQEGSSEIITSLMDSLEIKNSFPRRFRHYNWSLKFRLSQDGASFTAFQSKVKPIKVALLLIRTNYNDIIGGFASHGIMFDARKAYPSGECFVFTFTPSFNAFKWAHTTNFFFSSTAEEMIVGGGGAAAIWIDHRFLSAFSEKCNAFNSPPLASKVEFKISEIEVWSIGSS</sequence>
<evidence type="ECO:0000313" key="8">
    <source>
        <dbReference type="Proteomes" id="UP000179807"/>
    </source>
</evidence>
<dbReference type="Proteomes" id="UP000179807">
    <property type="component" value="Unassembled WGS sequence"/>
</dbReference>
<dbReference type="CDD" id="cd00118">
    <property type="entry name" value="LysM"/>
    <property type="match status" value="1"/>
</dbReference>
<dbReference type="PROSITE" id="PS51782">
    <property type="entry name" value="LYSM"/>
    <property type="match status" value="1"/>
</dbReference>
<evidence type="ECO:0000259" key="6">
    <source>
        <dbReference type="PROSITE" id="PS51886"/>
    </source>
</evidence>
<evidence type="ECO:0000256" key="3">
    <source>
        <dbReference type="ARBA" id="ARBA00023128"/>
    </source>
</evidence>
<dbReference type="PANTHER" id="PTHR23354:SF62">
    <property type="entry name" value="MUSTARD, ISOFORM V"/>
    <property type="match status" value="1"/>
</dbReference>
<protein>
    <recommendedName>
        <fullName evidence="4">Oxidation resistance protein 1</fullName>
    </recommendedName>
</protein>
<dbReference type="Gene3D" id="3.10.350.10">
    <property type="entry name" value="LysM domain"/>
    <property type="match status" value="1"/>
</dbReference>
<feature type="domain" description="LysM" evidence="5">
    <location>
        <begin position="9"/>
        <end position="55"/>
    </location>
</feature>
<keyword evidence="8" id="KW-1185">Reference proteome</keyword>
<comment type="similarity">
    <text evidence="2">Belongs to the OXR1 family.</text>
</comment>
<feature type="domain" description="TLDc" evidence="6">
    <location>
        <begin position="241"/>
        <end position="401"/>
    </location>
</feature>
<dbReference type="GeneID" id="94824681"/>
<organism evidence="7 8">
    <name type="scientific">Tritrichomonas foetus</name>
    <dbReference type="NCBI Taxonomy" id="1144522"/>
    <lineage>
        <taxon>Eukaryota</taxon>
        <taxon>Metamonada</taxon>
        <taxon>Parabasalia</taxon>
        <taxon>Tritrichomonadida</taxon>
        <taxon>Tritrichomonadidae</taxon>
        <taxon>Tritrichomonas</taxon>
    </lineage>
</organism>
<accession>A0A1J4KBR7</accession>
<dbReference type="AlphaFoldDB" id="A0A1J4KBR7"/>
<keyword evidence="3" id="KW-0496">Mitochondrion</keyword>
<dbReference type="OrthoDB" id="26679at2759"/>
<dbReference type="PANTHER" id="PTHR23354">
    <property type="entry name" value="NUCLEOLAR PROTEIN 7/ESTROGEN RECEPTOR COACTIVATOR-RELATED"/>
    <property type="match status" value="1"/>
</dbReference>
<dbReference type="InterPro" id="IPR036779">
    <property type="entry name" value="LysM_dom_sf"/>
</dbReference>
<dbReference type="VEuPathDB" id="TrichDB:TRFO_01223"/>
<evidence type="ECO:0000256" key="2">
    <source>
        <dbReference type="ARBA" id="ARBA00009540"/>
    </source>
</evidence>
<comment type="subcellular location">
    <subcellularLocation>
        <location evidence="1">Mitochondrion</location>
    </subcellularLocation>
</comment>
<gene>
    <name evidence="7" type="ORF">TRFO_01223</name>
</gene>
<dbReference type="PROSITE" id="PS51886">
    <property type="entry name" value="TLDC"/>
    <property type="match status" value="1"/>
</dbReference>
<evidence type="ECO:0000256" key="1">
    <source>
        <dbReference type="ARBA" id="ARBA00004173"/>
    </source>
</evidence>
<reference evidence="7" key="1">
    <citation type="submission" date="2016-10" db="EMBL/GenBank/DDBJ databases">
        <authorList>
            <person name="Benchimol M."/>
            <person name="Almeida L.G."/>
            <person name="Vasconcelos A.T."/>
            <person name="Perreira-Neves A."/>
            <person name="Rosa I.A."/>
            <person name="Tasca T."/>
            <person name="Bogo M.R."/>
            <person name="de Souza W."/>
        </authorList>
    </citation>
    <scope>NUCLEOTIDE SEQUENCE [LARGE SCALE GENOMIC DNA]</scope>
    <source>
        <strain evidence="7">K</strain>
    </source>
</reference>
<dbReference type="EMBL" id="MLAK01000704">
    <property type="protein sequence ID" value="OHT07126.1"/>
    <property type="molecule type" value="Genomic_DNA"/>
</dbReference>